<evidence type="ECO:0000313" key="1">
    <source>
        <dbReference type="EnsemblMetazoa" id="GAUT014106-PA"/>
    </source>
</evidence>
<organism evidence="1 2">
    <name type="scientific">Glossina austeni</name>
    <name type="common">Savannah tsetse fly</name>
    <dbReference type="NCBI Taxonomy" id="7395"/>
    <lineage>
        <taxon>Eukaryota</taxon>
        <taxon>Metazoa</taxon>
        <taxon>Ecdysozoa</taxon>
        <taxon>Arthropoda</taxon>
        <taxon>Hexapoda</taxon>
        <taxon>Insecta</taxon>
        <taxon>Pterygota</taxon>
        <taxon>Neoptera</taxon>
        <taxon>Endopterygota</taxon>
        <taxon>Diptera</taxon>
        <taxon>Brachycera</taxon>
        <taxon>Muscomorpha</taxon>
        <taxon>Hippoboscoidea</taxon>
        <taxon>Glossinidae</taxon>
        <taxon>Glossina</taxon>
    </lineage>
</organism>
<reference evidence="1" key="1">
    <citation type="submission" date="2020-05" db="UniProtKB">
        <authorList>
            <consortium name="EnsemblMetazoa"/>
        </authorList>
    </citation>
    <scope>IDENTIFICATION</scope>
    <source>
        <strain evidence="1">TTRI</strain>
    </source>
</reference>
<keyword evidence="2" id="KW-1185">Reference proteome</keyword>
<dbReference type="VEuPathDB" id="VectorBase:GAUT014106"/>
<dbReference type="Proteomes" id="UP000078200">
    <property type="component" value="Unassembled WGS sequence"/>
</dbReference>
<proteinExistence type="predicted"/>
<evidence type="ECO:0000313" key="2">
    <source>
        <dbReference type="Proteomes" id="UP000078200"/>
    </source>
</evidence>
<dbReference type="AlphaFoldDB" id="A0A1A9USQ4"/>
<dbReference type="EnsemblMetazoa" id="GAUT014106-RA">
    <property type="protein sequence ID" value="GAUT014106-PA"/>
    <property type="gene ID" value="GAUT014106"/>
</dbReference>
<protein>
    <submittedName>
        <fullName evidence="1">Uncharacterized protein</fullName>
    </submittedName>
</protein>
<accession>A0A1A9USQ4</accession>
<sequence length="238" mass="25812">MILIMVYSVLPLFTAENGGFLIGVDDSSECSAPVKVLLLNLLLSALGLLDVAPPFMCSITLFAFTELTTFEFVFVTPVIIEKFFCDELLFRRVPAQMEVVTGEPAGVIEEAGLDPYSLSSFSLMAATKSARFLRAAVDRPVVKMPTSILPDKGSVADCFKASRCNLHQLYLDSAGLAAANIEVRAFNWHIIPALAILKVCCSITSCNTLRVESLILSNSSIQQTPLSANTSAPLWKNQ</sequence>
<name>A0A1A9USQ4_GLOAU</name>